<evidence type="ECO:0000313" key="2">
    <source>
        <dbReference type="EMBL" id="GMF13106.1"/>
    </source>
</evidence>
<keyword evidence="1" id="KW-1133">Transmembrane helix</keyword>
<organism evidence="2 3">
    <name type="scientific">Phytophthora lilii</name>
    <dbReference type="NCBI Taxonomy" id="2077276"/>
    <lineage>
        <taxon>Eukaryota</taxon>
        <taxon>Sar</taxon>
        <taxon>Stramenopiles</taxon>
        <taxon>Oomycota</taxon>
        <taxon>Peronosporomycetes</taxon>
        <taxon>Peronosporales</taxon>
        <taxon>Peronosporaceae</taxon>
        <taxon>Phytophthora</taxon>
    </lineage>
</organism>
<dbReference type="OrthoDB" id="10497156at2759"/>
<accession>A0A9W6WHH6</accession>
<keyword evidence="1" id="KW-0812">Transmembrane</keyword>
<protein>
    <submittedName>
        <fullName evidence="2">Unnamed protein product</fullName>
    </submittedName>
</protein>
<dbReference type="EMBL" id="BSXW01000143">
    <property type="protein sequence ID" value="GMF13106.1"/>
    <property type="molecule type" value="Genomic_DNA"/>
</dbReference>
<feature type="transmembrane region" description="Helical" evidence="1">
    <location>
        <begin position="72"/>
        <end position="92"/>
    </location>
</feature>
<comment type="caution">
    <text evidence="2">The sequence shown here is derived from an EMBL/GenBank/DDBJ whole genome shotgun (WGS) entry which is preliminary data.</text>
</comment>
<feature type="transmembrane region" description="Helical" evidence="1">
    <location>
        <begin position="21"/>
        <end position="44"/>
    </location>
</feature>
<keyword evidence="1" id="KW-0472">Membrane</keyword>
<proteinExistence type="predicted"/>
<dbReference type="Proteomes" id="UP001165083">
    <property type="component" value="Unassembled WGS sequence"/>
</dbReference>
<sequence length="130" mass="13727">MQSRENLSSSSWFTSTQQIPARIVFYFAGSKFLVGALSGAAAAWTVEQPLLAVFSGGYNDSLGITTLYDDPILYVALLVGCWSVGVICTFLVPKVSVPLTAWACCDVDGEDEVMESGSDSGNVEGEGTIA</sequence>
<reference evidence="2" key="1">
    <citation type="submission" date="2023-04" db="EMBL/GenBank/DDBJ databases">
        <title>Phytophthora lilii NBRC 32176.</title>
        <authorList>
            <person name="Ichikawa N."/>
            <person name="Sato H."/>
            <person name="Tonouchi N."/>
        </authorList>
    </citation>
    <scope>NUCLEOTIDE SEQUENCE</scope>
    <source>
        <strain evidence="2">NBRC 32176</strain>
    </source>
</reference>
<keyword evidence="3" id="KW-1185">Reference proteome</keyword>
<dbReference type="AlphaFoldDB" id="A0A9W6WHH6"/>
<gene>
    <name evidence="2" type="ORF">Plil01_000361800</name>
</gene>
<evidence type="ECO:0000313" key="3">
    <source>
        <dbReference type="Proteomes" id="UP001165083"/>
    </source>
</evidence>
<name>A0A9W6WHH6_9STRA</name>
<evidence type="ECO:0000256" key="1">
    <source>
        <dbReference type="SAM" id="Phobius"/>
    </source>
</evidence>